<evidence type="ECO:0000256" key="2">
    <source>
        <dbReference type="ARBA" id="ARBA00023015"/>
    </source>
</evidence>
<protein>
    <submittedName>
        <fullName evidence="10">B3 domain-containing protein Os01g0234100</fullName>
    </submittedName>
</protein>
<evidence type="ECO:0000313" key="9">
    <source>
        <dbReference type="Proteomes" id="UP000504608"/>
    </source>
</evidence>
<dbReference type="PANTHER" id="PTHR31391:SF101">
    <property type="entry name" value="B3 DOMAIN-CONTAINING PROTEIN OS01G0234100"/>
    <property type="match status" value="1"/>
</dbReference>
<dbReference type="PANTHER" id="PTHR31391">
    <property type="entry name" value="B3 DOMAIN-CONTAINING PROTEIN OS11G0197600-RELATED"/>
    <property type="match status" value="1"/>
</dbReference>
<dbReference type="Proteomes" id="UP000504608">
    <property type="component" value="Unplaced"/>
</dbReference>
<feature type="domain" description="TF-B3" evidence="8">
    <location>
        <begin position="79"/>
        <end position="170"/>
    </location>
</feature>
<dbReference type="InterPro" id="IPR044837">
    <property type="entry name" value="REM16-like"/>
</dbReference>
<dbReference type="GeneID" id="111480881"/>
<dbReference type="InterPro" id="IPR015300">
    <property type="entry name" value="DNA-bd_pseudobarrel_sf"/>
</dbReference>
<evidence type="ECO:0000256" key="1">
    <source>
        <dbReference type="ARBA" id="ARBA00004123"/>
    </source>
</evidence>
<dbReference type="SMART" id="SM01019">
    <property type="entry name" value="B3"/>
    <property type="match status" value="1"/>
</dbReference>
<dbReference type="Pfam" id="PF02362">
    <property type="entry name" value="B3"/>
    <property type="match status" value="1"/>
</dbReference>
<dbReference type="CDD" id="cd10017">
    <property type="entry name" value="B3_DNA"/>
    <property type="match status" value="1"/>
</dbReference>
<evidence type="ECO:0000256" key="7">
    <source>
        <dbReference type="SAM" id="MobiDB-lite"/>
    </source>
</evidence>
<dbReference type="SUPFAM" id="SSF101936">
    <property type="entry name" value="DNA-binding pseudobarrel domain"/>
    <property type="match status" value="1"/>
</dbReference>
<dbReference type="KEGG" id="cmax:111480881"/>
<keyword evidence="4" id="KW-0804">Transcription</keyword>
<organism evidence="9 10">
    <name type="scientific">Cucurbita maxima</name>
    <name type="common">Pumpkin</name>
    <name type="synonym">Winter squash</name>
    <dbReference type="NCBI Taxonomy" id="3661"/>
    <lineage>
        <taxon>Eukaryota</taxon>
        <taxon>Viridiplantae</taxon>
        <taxon>Streptophyta</taxon>
        <taxon>Embryophyta</taxon>
        <taxon>Tracheophyta</taxon>
        <taxon>Spermatophyta</taxon>
        <taxon>Magnoliopsida</taxon>
        <taxon>eudicotyledons</taxon>
        <taxon>Gunneridae</taxon>
        <taxon>Pentapetalae</taxon>
        <taxon>rosids</taxon>
        <taxon>fabids</taxon>
        <taxon>Cucurbitales</taxon>
        <taxon>Cucurbitaceae</taxon>
        <taxon>Cucurbiteae</taxon>
        <taxon>Cucurbita</taxon>
    </lineage>
</organism>
<keyword evidence="3" id="KW-0238">DNA-binding</keyword>
<feature type="region of interest" description="Disordered" evidence="7">
    <location>
        <begin position="1"/>
        <end position="33"/>
    </location>
</feature>
<dbReference type="OrthoDB" id="1909330at2759"/>
<reference evidence="10" key="1">
    <citation type="submission" date="2025-08" db="UniProtKB">
        <authorList>
            <consortium name="RefSeq"/>
        </authorList>
    </citation>
    <scope>IDENTIFICATION</scope>
    <source>
        <tissue evidence="10">Young leaves</tissue>
    </source>
</reference>
<keyword evidence="9" id="KW-1185">Reference proteome</keyword>
<dbReference type="GO" id="GO:0003677">
    <property type="term" value="F:DNA binding"/>
    <property type="evidence" value="ECO:0007669"/>
    <property type="project" value="UniProtKB-KW"/>
</dbReference>
<keyword evidence="2" id="KW-0805">Transcription regulation</keyword>
<gene>
    <name evidence="10" type="primary">LOC111480881</name>
</gene>
<sequence>MNRGRPRKEKLFRRKSWASITPPGTSYDQETAQSFSHPRSVKFKRTTIDSIYNDRQSRSIVMAQAKEVQAKLPPGYPSFIKVMLPSHITGGFWLGLPRGFCDSHLPRQDTAMILQDESGMGFQTKYLSEKTGLSAGWRGFSLAHNLQQGDVLVFHLVMPNKFMVYIVRSNAVAEDGGAPGFEPVYIVRSNAVAEDGGAPGFERRAYNKQTPLYSKENVPYMKEKQMALDNVNSKEADIHPVKNEECDNPVSLAIDIHKDHGQTSDRVHKDTEMMPVLEESENNRNSFGSNSMNGIRLSNSTPDFEKVKSLNDFIISVNGLIIDSEFSSHVRAKYFELCSSQKAFLHEHILEGLNYKLVSGIISETINIADAIRACKVGSTSQEHFTTWDKSLTAFEGLGMNVAFLRSRIYRLLTLSIKIEMKRKAELKRDSTQEEIRTLVAKIMEARSAVKQLEAEIQCLENTDGGGNMETLFKEVASAPW</sequence>
<evidence type="ECO:0000256" key="3">
    <source>
        <dbReference type="ARBA" id="ARBA00023125"/>
    </source>
</evidence>
<dbReference type="PROSITE" id="PS50863">
    <property type="entry name" value="B3"/>
    <property type="match status" value="1"/>
</dbReference>
<evidence type="ECO:0000256" key="4">
    <source>
        <dbReference type="ARBA" id="ARBA00023163"/>
    </source>
</evidence>
<keyword evidence="5" id="KW-0539">Nucleus</keyword>
<evidence type="ECO:0000313" key="10">
    <source>
        <dbReference type="RefSeq" id="XP_022981872.1"/>
    </source>
</evidence>
<keyword evidence="6" id="KW-0175">Coiled coil</keyword>
<evidence type="ECO:0000256" key="6">
    <source>
        <dbReference type="SAM" id="Coils"/>
    </source>
</evidence>
<accession>A0A6J1IV59</accession>
<dbReference type="AlphaFoldDB" id="A0A6J1IV59"/>
<feature type="coiled-coil region" evidence="6">
    <location>
        <begin position="422"/>
        <end position="463"/>
    </location>
</feature>
<evidence type="ECO:0000259" key="8">
    <source>
        <dbReference type="PROSITE" id="PS50863"/>
    </source>
</evidence>
<comment type="subcellular location">
    <subcellularLocation>
        <location evidence="1">Nucleus</location>
    </subcellularLocation>
</comment>
<dbReference type="RefSeq" id="XP_022981872.1">
    <property type="nucleotide sequence ID" value="XM_023126104.1"/>
</dbReference>
<dbReference type="InterPro" id="IPR003340">
    <property type="entry name" value="B3_DNA-bd"/>
</dbReference>
<feature type="compositionally biased region" description="Polar residues" evidence="7">
    <location>
        <begin position="18"/>
        <end position="33"/>
    </location>
</feature>
<proteinExistence type="predicted"/>
<feature type="compositionally biased region" description="Basic residues" evidence="7">
    <location>
        <begin position="1"/>
        <end position="16"/>
    </location>
</feature>
<dbReference type="Gene3D" id="2.40.330.10">
    <property type="entry name" value="DNA-binding pseudobarrel domain"/>
    <property type="match status" value="1"/>
</dbReference>
<dbReference type="GO" id="GO:0005634">
    <property type="term" value="C:nucleus"/>
    <property type="evidence" value="ECO:0007669"/>
    <property type="project" value="UniProtKB-SubCell"/>
</dbReference>
<evidence type="ECO:0000256" key="5">
    <source>
        <dbReference type="ARBA" id="ARBA00023242"/>
    </source>
</evidence>
<name>A0A6J1IV59_CUCMA</name>